<evidence type="ECO:0000256" key="2">
    <source>
        <dbReference type="ARBA" id="ARBA00023125"/>
    </source>
</evidence>
<dbReference type="Pfam" id="PF00392">
    <property type="entry name" value="GntR"/>
    <property type="match status" value="1"/>
</dbReference>
<dbReference type="InterPro" id="IPR011711">
    <property type="entry name" value="GntR_C"/>
</dbReference>
<dbReference type="InterPro" id="IPR036388">
    <property type="entry name" value="WH-like_DNA-bd_sf"/>
</dbReference>
<dbReference type="SMART" id="SM00345">
    <property type="entry name" value="HTH_GNTR"/>
    <property type="match status" value="1"/>
</dbReference>
<gene>
    <name evidence="5" type="ORF">GCM10009851_25540</name>
</gene>
<protein>
    <submittedName>
        <fullName evidence="5">GntR family transcriptional regulator</fullName>
    </submittedName>
</protein>
<dbReference type="RefSeq" id="WP_259480921.1">
    <property type="nucleotide sequence ID" value="NZ_BAAAQY010000007.1"/>
</dbReference>
<sequence length="246" mass="27114">MDDFDSLAGSIIAPRAKVLGDQVLEQLRVLIITGKLPVGTHLVESQLSTTFDVSRGPIRDALAQLEIEGLVENRRRGVFVRGLTTHDIDELYTVREAIEVAALRLTATAPRESWDLALAPLAAMHAAAAERDHLTFAHADMAFHASFYAIADHRRLQRVWQQYEPTFAVLLELTTAEDIDLGPSYESHVEIHRQALDGEIDKATVSLQEHLLGSRSRLVSAFARSTLGDTFPEDSSRPSPQKGSPS</sequence>
<keyword evidence="6" id="KW-1185">Reference proteome</keyword>
<dbReference type="SUPFAM" id="SSF48008">
    <property type="entry name" value="GntR ligand-binding domain-like"/>
    <property type="match status" value="1"/>
</dbReference>
<evidence type="ECO:0000256" key="1">
    <source>
        <dbReference type="ARBA" id="ARBA00023015"/>
    </source>
</evidence>
<dbReference type="InterPro" id="IPR000524">
    <property type="entry name" value="Tscrpt_reg_HTH_GntR"/>
</dbReference>
<evidence type="ECO:0000313" key="5">
    <source>
        <dbReference type="EMBL" id="GAA2239178.1"/>
    </source>
</evidence>
<accession>A0ABN3DQA7</accession>
<evidence type="ECO:0000313" key="6">
    <source>
        <dbReference type="Proteomes" id="UP001500929"/>
    </source>
</evidence>
<dbReference type="InterPro" id="IPR008920">
    <property type="entry name" value="TF_FadR/GntR_C"/>
</dbReference>
<dbReference type="Pfam" id="PF07729">
    <property type="entry name" value="FCD"/>
    <property type="match status" value="1"/>
</dbReference>
<feature type="domain" description="HTH gntR-type" evidence="4">
    <location>
        <begin position="17"/>
        <end position="83"/>
    </location>
</feature>
<name>A0ABN3DQA7_9MICO</name>
<dbReference type="Gene3D" id="1.10.10.10">
    <property type="entry name" value="Winged helix-like DNA-binding domain superfamily/Winged helix DNA-binding domain"/>
    <property type="match status" value="1"/>
</dbReference>
<dbReference type="InterPro" id="IPR036390">
    <property type="entry name" value="WH_DNA-bd_sf"/>
</dbReference>
<dbReference type="SMART" id="SM00895">
    <property type="entry name" value="FCD"/>
    <property type="match status" value="1"/>
</dbReference>
<organism evidence="5 6">
    <name type="scientific">Herbiconiux moechotypicola</name>
    <dbReference type="NCBI Taxonomy" id="637393"/>
    <lineage>
        <taxon>Bacteria</taxon>
        <taxon>Bacillati</taxon>
        <taxon>Actinomycetota</taxon>
        <taxon>Actinomycetes</taxon>
        <taxon>Micrococcales</taxon>
        <taxon>Microbacteriaceae</taxon>
        <taxon>Herbiconiux</taxon>
    </lineage>
</organism>
<dbReference type="EMBL" id="BAAAQY010000007">
    <property type="protein sequence ID" value="GAA2239178.1"/>
    <property type="molecule type" value="Genomic_DNA"/>
</dbReference>
<keyword evidence="3" id="KW-0804">Transcription</keyword>
<proteinExistence type="predicted"/>
<evidence type="ECO:0000256" key="3">
    <source>
        <dbReference type="ARBA" id="ARBA00023163"/>
    </source>
</evidence>
<dbReference type="CDD" id="cd07377">
    <property type="entry name" value="WHTH_GntR"/>
    <property type="match status" value="1"/>
</dbReference>
<dbReference type="Gene3D" id="1.20.120.530">
    <property type="entry name" value="GntR ligand-binding domain-like"/>
    <property type="match status" value="1"/>
</dbReference>
<reference evidence="5 6" key="1">
    <citation type="journal article" date="2019" name="Int. J. Syst. Evol. Microbiol.">
        <title>The Global Catalogue of Microorganisms (GCM) 10K type strain sequencing project: providing services to taxonomists for standard genome sequencing and annotation.</title>
        <authorList>
            <consortium name="The Broad Institute Genomics Platform"/>
            <consortium name="The Broad Institute Genome Sequencing Center for Infectious Disease"/>
            <person name="Wu L."/>
            <person name="Ma J."/>
        </authorList>
    </citation>
    <scope>NUCLEOTIDE SEQUENCE [LARGE SCALE GENOMIC DNA]</scope>
    <source>
        <strain evidence="5 6">JCM 16117</strain>
    </source>
</reference>
<keyword evidence="2" id="KW-0238">DNA-binding</keyword>
<dbReference type="PANTHER" id="PTHR43537">
    <property type="entry name" value="TRANSCRIPTIONAL REGULATOR, GNTR FAMILY"/>
    <property type="match status" value="1"/>
</dbReference>
<keyword evidence="1" id="KW-0805">Transcription regulation</keyword>
<dbReference type="PANTHER" id="PTHR43537:SF45">
    <property type="entry name" value="GNTR FAMILY REGULATORY PROTEIN"/>
    <property type="match status" value="1"/>
</dbReference>
<evidence type="ECO:0000259" key="4">
    <source>
        <dbReference type="PROSITE" id="PS50949"/>
    </source>
</evidence>
<dbReference type="SUPFAM" id="SSF46785">
    <property type="entry name" value="Winged helix' DNA-binding domain"/>
    <property type="match status" value="1"/>
</dbReference>
<comment type="caution">
    <text evidence="5">The sequence shown here is derived from an EMBL/GenBank/DDBJ whole genome shotgun (WGS) entry which is preliminary data.</text>
</comment>
<dbReference type="Proteomes" id="UP001500929">
    <property type="component" value="Unassembled WGS sequence"/>
</dbReference>
<dbReference type="PROSITE" id="PS50949">
    <property type="entry name" value="HTH_GNTR"/>
    <property type="match status" value="1"/>
</dbReference>